<dbReference type="EMBL" id="CAJJDO010000053">
    <property type="protein sequence ID" value="CAD8170683.1"/>
    <property type="molecule type" value="Genomic_DNA"/>
</dbReference>
<protein>
    <submittedName>
        <fullName evidence="2">Uncharacterized protein</fullName>
    </submittedName>
</protein>
<keyword evidence="1" id="KW-1133">Transmembrane helix</keyword>
<evidence type="ECO:0000313" key="3">
    <source>
        <dbReference type="Proteomes" id="UP000689195"/>
    </source>
</evidence>
<dbReference type="OrthoDB" id="10561876at2759"/>
<dbReference type="Proteomes" id="UP000689195">
    <property type="component" value="Unassembled WGS sequence"/>
</dbReference>
<name>A0A8S1V291_9CILI</name>
<gene>
    <name evidence="2" type="ORF">PPENT_87.1.T0530190</name>
</gene>
<feature type="transmembrane region" description="Helical" evidence="1">
    <location>
        <begin position="16"/>
        <end position="33"/>
    </location>
</feature>
<evidence type="ECO:0000256" key="1">
    <source>
        <dbReference type="SAM" id="Phobius"/>
    </source>
</evidence>
<dbReference type="AlphaFoldDB" id="A0A8S1V291"/>
<evidence type="ECO:0000313" key="2">
    <source>
        <dbReference type="EMBL" id="CAD8170683.1"/>
    </source>
</evidence>
<keyword evidence="1" id="KW-0472">Membrane</keyword>
<sequence>MINDTIIPKKQKIRELYFCLLIPIVTIATLIIQSRELIQSKWLQQMKWLLIYLSQVI</sequence>
<organism evidence="2 3">
    <name type="scientific">Paramecium pentaurelia</name>
    <dbReference type="NCBI Taxonomy" id="43138"/>
    <lineage>
        <taxon>Eukaryota</taxon>
        <taxon>Sar</taxon>
        <taxon>Alveolata</taxon>
        <taxon>Ciliophora</taxon>
        <taxon>Intramacronucleata</taxon>
        <taxon>Oligohymenophorea</taxon>
        <taxon>Peniculida</taxon>
        <taxon>Parameciidae</taxon>
        <taxon>Paramecium</taxon>
    </lineage>
</organism>
<keyword evidence="1" id="KW-0812">Transmembrane</keyword>
<accession>A0A8S1V291</accession>
<reference evidence="2" key="1">
    <citation type="submission" date="2021-01" db="EMBL/GenBank/DDBJ databases">
        <authorList>
            <consortium name="Genoscope - CEA"/>
            <person name="William W."/>
        </authorList>
    </citation>
    <scope>NUCLEOTIDE SEQUENCE</scope>
</reference>
<comment type="caution">
    <text evidence="2">The sequence shown here is derived from an EMBL/GenBank/DDBJ whole genome shotgun (WGS) entry which is preliminary data.</text>
</comment>
<proteinExistence type="predicted"/>
<keyword evidence="3" id="KW-1185">Reference proteome</keyword>